<accession>A0A3S1A4N3</accession>
<reference evidence="6" key="2">
    <citation type="journal article" date="2019" name="Genome Biol. Evol.">
        <title>Day and night: Metabolic profiles and evolutionary relationships of six axenic non-marine cyanobacteria.</title>
        <authorList>
            <person name="Will S.E."/>
            <person name="Henke P."/>
            <person name="Boedeker C."/>
            <person name="Huang S."/>
            <person name="Brinkmann H."/>
            <person name="Rohde M."/>
            <person name="Jarek M."/>
            <person name="Friedl T."/>
            <person name="Seufert S."/>
            <person name="Schumacher M."/>
            <person name="Overmann J."/>
            <person name="Neumann-Schaal M."/>
            <person name="Petersen J."/>
        </authorList>
    </citation>
    <scope>NUCLEOTIDE SEQUENCE [LARGE SCALE GENOMIC DNA]</scope>
    <source>
        <strain evidence="6">PCC 7102</strain>
    </source>
</reference>
<keyword evidence="4" id="KW-1133">Transmembrane helix</keyword>
<dbReference type="Proteomes" id="UP000271624">
    <property type="component" value="Unassembled WGS sequence"/>
</dbReference>
<evidence type="ECO:0000256" key="1">
    <source>
        <dbReference type="ARBA" id="ARBA00022475"/>
    </source>
</evidence>
<dbReference type="NCBIfam" id="TIGR04409">
    <property type="entry name" value="LptC_YrbK"/>
    <property type="match status" value="1"/>
</dbReference>
<evidence type="ECO:0000256" key="4">
    <source>
        <dbReference type="ARBA" id="ARBA00022989"/>
    </source>
</evidence>
<keyword evidence="3" id="KW-0812">Transmembrane</keyword>
<dbReference type="GO" id="GO:0005886">
    <property type="term" value="C:plasma membrane"/>
    <property type="evidence" value="ECO:0007669"/>
    <property type="project" value="InterPro"/>
</dbReference>
<dbReference type="GO" id="GO:0015221">
    <property type="term" value="F:lipopolysaccharide transmembrane transporter activity"/>
    <property type="evidence" value="ECO:0007669"/>
    <property type="project" value="InterPro"/>
</dbReference>
<dbReference type="GO" id="GO:0030288">
    <property type="term" value="C:outer membrane-bounded periplasmic space"/>
    <property type="evidence" value="ECO:0007669"/>
    <property type="project" value="TreeGrafter"/>
</dbReference>
<keyword evidence="2" id="KW-0997">Cell inner membrane</keyword>
<evidence type="ECO:0000313" key="7">
    <source>
        <dbReference type="Proteomes" id="UP000271624"/>
    </source>
</evidence>
<dbReference type="InterPro" id="IPR052363">
    <property type="entry name" value="LPS_export_LptC"/>
</dbReference>
<dbReference type="AlphaFoldDB" id="A0A3S1A4N3"/>
<dbReference type="PROSITE" id="PS51257">
    <property type="entry name" value="PROKAR_LIPOPROTEIN"/>
    <property type="match status" value="1"/>
</dbReference>
<keyword evidence="7" id="KW-1185">Reference proteome</keyword>
<gene>
    <name evidence="6" type="ORF">DSM106972_096940</name>
</gene>
<evidence type="ECO:0000313" key="6">
    <source>
        <dbReference type="EMBL" id="RUS93279.1"/>
    </source>
</evidence>
<dbReference type="Pfam" id="PF06835">
    <property type="entry name" value="LptC"/>
    <property type="match status" value="2"/>
</dbReference>
<dbReference type="InterPro" id="IPR026265">
    <property type="entry name" value="LptC"/>
</dbReference>
<dbReference type="OrthoDB" id="460011at2"/>
<protein>
    <submittedName>
        <fullName evidence="6">LPS export ABC transporter periplasmic protein LptC</fullName>
    </submittedName>
</protein>
<reference evidence="6" key="1">
    <citation type="submission" date="2018-12" db="EMBL/GenBank/DDBJ databases">
        <authorList>
            <person name="Will S."/>
            <person name="Neumann-Schaal M."/>
            <person name="Henke P."/>
        </authorList>
    </citation>
    <scope>NUCLEOTIDE SEQUENCE</scope>
    <source>
        <strain evidence="6">PCC 7102</strain>
    </source>
</reference>
<dbReference type="EMBL" id="RSCL01000061">
    <property type="protein sequence ID" value="RUS93279.1"/>
    <property type="molecule type" value="Genomic_DNA"/>
</dbReference>
<keyword evidence="5" id="KW-0472">Membrane</keyword>
<dbReference type="PANTHER" id="PTHR37481:SF1">
    <property type="entry name" value="LIPOPOLYSACCHARIDE EXPORT SYSTEM PROTEIN LPTC"/>
    <property type="match status" value="1"/>
</dbReference>
<dbReference type="InterPro" id="IPR010664">
    <property type="entry name" value="LipoPS_assembly_LptC-rel"/>
</dbReference>
<comment type="caution">
    <text evidence="6">The sequence shown here is derived from an EMBL/GenBank/DDBJ whole genome shotgun (WGS) entry which is preliminary data.</text>
</comment>
<dbReference type="Gene3D" id="2.60.450.10">
    <property type="entry name" value="Lipopolysaccharide (LPS) transport protein A like domain"/>
    <property type="match status" value="3"/>
</dbReference>
<dbReference type="GO" id="GO:0017089">
    <property type="term" value="F:glycolipid transfer activity"/>
    <property type="evidence" value="ECO:0007669"/>
    <property type="project" value="TreeGrafter"/>
</dbReference>
<proteinExistence type="predicted"/>
<evidence type="ECO:0000256" key="3">
    <source>
        <dbReference type="ARBA" id="ARBA00022692"/>
    </source>
</evidence>
<keyword evidence="1" id="KW-1003">Cell membrane</keyword>
<name>A0A3S1A4N3_9CYAN</name>
<dbReference type="PANTHER" id="PTHR37481">
    <property type="entry name" value="LIPOPOLYSACCHARIDE EXPORT SYSTEM PROTEIN LPTC"/>
    <property type="match status" value="1"/>
</dbReference>
<organism evidence="6 7">
    <name type="scientific">Dulcicalothrix desertica PCC 7102</name>
    <dbReference type="NCBI Taxonomy" id="232991"/>
    <lineage>
        <taxon>Bacteria</taxon>
        <taxon>Bacillati</taxon>
        <taxon>Cyanobacteriota</taxon>
        <taxon>Cyanophyceae</taxon>
        <taxon>Nostocales</taxon>
        <taxon>Calotrichaceae</taxon>
        <taxon>Dulcicalothrix</taxon>
    </lineage>
</organism>
<evidence type="ECO:0000256" key="2">
    <source>
        <dbReference type="ARBA" id="ARBA00022519"/>
    </source>
</evidence>
<dbReference type="RefSeq" id="WP_127087594.1">
    <property type="nucleotide sequence ID" value="NZ_RSCL01000061.1"/>
</dbReference>
<evidence type="ECO:0000256" key="5">
    <source>
        <dbReference type="ARBA" id="ARBA00023136"/>
    </source>
</evidence>
<sequence>MKNAGAGAVLFRLSMTIVLVVGLFACSSPPPKSQASKDKPTNQPNDSQLTLFEGSLDATDESGRLIWRVNAKKGRYTKEKEIGQLESPYGELFQDGKAVYQVTAEKADIQQNGKQLLLKGKIVATDPKNGVVLRGNELEWRPQEDLLIVRNQLNGTHKQLVAVAQEARAKTREQKVDFFGGVVATSVDPPLRVRTEHLTWNLKQQKLIGNKPLQFERFKNNQITDRGRGDAAEVDLNTKIVTITKNAQAELAQPPIQIASSSMAWNLNKEIVTTKTPVRVLHRTDNIIVTANQGELRIPQETVYLQGNVNAVGQRRQNIKSDKLTWFLKNQQVEAQGNVFYQQLEPALSFTGDTASGNIQQQNIIVRSSNNNNRVITNIIPQEPQ</sequence>